<dbReference type="GeneID" id="92501447"/>
<name>A0A059E072_9PROT</name>
<organism evidence="3 4">
    <name type="scientific">Hyphomonas atlantica</name>
    <dbReference type="NCBI Taxonomy" id="1280948"/>
    <lineage>
        <taxon>Bacteria</taxon>
        <taxon>Pseudomonadati</taxon>
        <taxon>Pseudomonadota</taxon>
        <taxon>Alphaproteobacteria</taxon>
        <taxon>Hyphomonadales</taxon>
        <taxon>Hyphomonadaceae</taxon>
        <taxon>Hyphomonas</taxon>
    </lineage>
</organism>
<evidence type="ECO:0000313" key="2">
    <source>
        <dbReference type="EMBL" id="HBQ49659.1"/>
    </source>
</evidence>
<keyword evidence="1" id="KW-0812">Transmembrane</keyword>
<keyword evidence="1" id="KW-1133">Transmembrane helix</keyword>
<keyword evidence="4" id="KW-1185">Reference proteome</keyword>
<dbReference type="Proteomes" id="UP000024547">
    <property type="component" value="Unassembled WGS sequence"/>
</dbReference>
<feature type="transmembrane region" description="Helical" evidence="1">
    <location>
        <begin position="57"/>
        <end position="73"/>
    </location>
</feature>
<protein>
    <recommendedName>
        <fullName evidence="6">VanZ-like domain-containing protein</fullName>
    </recommendedName>
</protein>
<dbReference type="OrthoDB" id="582407at2"/>
<sequence>MRDLQCEEGAPKPGFWFRWMLYLLKATGTAFFLLIIWLSIGLEWRVSPNHMWIDKDRHFLAFYALSLLALVTITKRAWWFIVMTLVILAAGIEVIQPYFGRQLSVLDFLASCAGVFLAFLPVPLWRLRQKFKMV</sequence>
<dbReference type="EMBL" id="DOGS01000247">
    <property type="protein sequence ID" value="HBQ49659.1"/>
    <property type="molecule type" value="Genomic_DNA"/>
</dbReference>
<reference evidence="3 4" key="1">
    <citation type="journal article" date="2014" name="Antonie Van Leeuwenhoek">
        <title>Hyphomonas beringensis sp. nov. and Hyphomonas chukchiensis sp. nov., isolated from surface seawater of the Bering Sea and Chukchi Sea.</title>
        <authorList>
            <person name="Li C."/>
            <person name="Lai Q."/>
            <person name="Li G."/>
            <person name="Dong C."/>
            <person name="Wang J."/>
            <person name="Liao Y."/>
            <person name="Shao Z."/>
        </authorList>
    </citation>
    <scope>NUCLEOTIDE SEQUENCE [LARGE SCALE GENOMIC DNA]</scope>
    <source>
        <strain evidence="3 4">22II1-22F38</strain>
    </source>
</reference>
<keyword evidence="1" id="KW-0472">Membrane</keyword>
<evidence type="ECO:0000256" key="1">
    <source>
        <dbReference type="SAM" id="Phobius"/>
    </source>
</evidence>
<dbReference type="AlphaFoldDB" id="A0A059E072"/>
<dbReference type="EMBL" id="AWFH01000025">
    <property type="protein sequence ID" value="KCZ60294.1"/>
    <property type="molecule type" value="Genomic_DNA"/>
</dbReference>
<dbReference type="PATRIC" id="fig|1280948.3.peg.2288"/>
<dbReference type="STRING" id="1280948.HY36_17640"/>
<comment type="caution">
    <text evidence="3">The sequence shown here is derived from an EMBL/GenBank/DDBJ whole genome shotgun (WGS) entry which is preliminary data.</text>
</comment>
<feature type="transmembrane region" description="Helical" evidence="1">
    <location>
        <begin position="105"/>
        <end position="125"/>
    </location>
</feature>
<evidence type="ECO:0000313" key="5">
    <source>
        <dbReference type="Proteomes" id="UP000263957"/>
    </source>
</evidence>
<dbReference type="RefSeq" id="WP_035552702.1">
    <property type="nucleotide sequence ID" value="NZ_AWFH01000025.1"/>
</dbReference>
<feature type="transmembrane region" description="Helical" evidence="1">
    <location>
        <begin position="21"/>
        <end position="42"/>
    </location>
</feature>
<evidence type="ECO:0000313" key="4">
    <source>
        <dbReference type="Proteomes" id="UP000024547"/>
    </source>
</evidence>
<evidence type="ECO:0008006" key="6">
    <source>
        <dbReference type="Google" id="ProtNLM"/>
    </source>
</evidence>
<reference evidence="2 5" key="2">
    <citation type="journal article" date="2018" name="Nat. Biotechnol.">
        <title>A standardized bacterial taxonomy based on genome phylogeny substantially revises the tree of life.</title>
        <authorList>
            <person name="Parks D.H."/>
            <person name="Chuvochina M."/>
            <person name="Waite D.W."/>
            <person name="Rinke C."/>
            <person name="Skarshewski A."/>
            <person name="Chaumeil P.A."/>
            <person name="Hugenholtz P."/>
        </authorList>
    </citation>
    <scope>NUCLEOTIDE SEQUENCE [LARGE SCALE GENOMIC DNA]</scope>
    <source>
        <strain evidence="2">UBA10378</strain>
    </source>
</reference>
<feature type="transmembrane region" description="Helical" evidence="1">
    <location>
        <begin position="78"/>
        <end position="99"/>
    </location>
</feature>
<dbReference type="Proteomes" id="UP000263957">
    <property type="component" value="Unassembled WGS sequence"/>
</dbReference>
<accession>A0A059E072</accession>
<proteinExistence type="predicted"/>
<gene>
    <name evidence="2" type="ORF">DD728_12420</name>
    <name evidence="3" type="ORF">HY36_17640</name>
</gene>
<evidence type="ECO:0000313" key="3">
    <source>
        <dbReference type="EMBL" id="KCZ60294.1"/>
    </source>
</evidence>